<feature type="transmembrane region" description="Helical" evidence="1">
    <location>
        <begin position="111"/>
        <end position="137"/>
    </location>
</feature>
<dbReference type="RefSeq" id="WP_251966829.1">
    <property type="nucleotide sequence ID" value="NZ_CP146284.1"/>
</dbReference>
<organism evidence="2 3">
    <name type="scientific">Parabacteroides absconsus</name>
    <dbReference type="NCBI Taxonomy" id="2951805"/>
    <lineage>
        <taxon>Bacteria</taxon>
        <taxon>Pseudomonadati</taxon>
        <taxon>Bacteroidota</taxon>
        <taxon>Bacteroidia</taxon>
        <taxon>Bacteroidales</taxon>
        <taxon>Tannerellaceae</taxon>
        <taxon>Parabacteroides</taxon>
    </lineage>
</organism>
<keyword evidence="1" id="KW-0812">Transmembrane</keyword>
<proteinExistence type="predicted"/>
<keyword evidence="1" id="KW-1133">Transmembrane helix</keyword>
<reference evidence="2 3" key="1">
    <citation type="submission" date="2024-02" db="EMBL/GenBank/DDBJ databases">
        <title>Whole genome sequencing of Parabacteroides sp. AD58.</title>
        <authorList>
            <person name="Chaplin A.V."/>
            <person name="Pikina A.P."/>
            <person name="Sokolova S.R."/>
            <person name="Korostin D.O."/>
            <person name="Efimov B.A."/>
        </authorList>
    </citation>
    <scope>NUCLEOTIDE SEQUENCE [LARGE SCALE GENOMIC DNA]</scope>
    <source>
        <strain evidence="2 3">AD58</strain>
    </source>
</reference>
<keyword evidence="3" id="KW-1185">Reference proteome</keyword>
<evidence type="ECO:0000313" key="2">
    <source>
        <dbReference type="EMBL" id="WWV67360.1"/>
    </source>
</evidence>
<evidence type="ECO:0008006" key="4">
    <source>
        <dbReference type="Google" id="ProtNLM"/>
    </source>
</evidence>
<feature type="transmembrane region" description="Helical" evidence="1">
    <location>
        <begin position="39"/>
        <end position="59"/>
    </location>
</feature>
<gene>
    <name evidence="2" type="ORF">NEE14_005125</name>
</gene>
<protein>
    <recommendedName>
        <fullName evidence="4">Transmembrane protein</fullName>
    </recommendedName>
</protein>
<sequence>MPYRVSRNTLLLCAGLFWVVAGANVLRIGIRYWMANPDYFLFKLSEMLVIFFVFLGFIFHNLFRKHSVRIIHKPEKNPFFAFFDWKSWLIVAVMISLGISVRMFELLPGSFIAVFYTGLSLALIVTGFRFLLFWWFYRNRRGEG</sequence>
<keyword evidence="1" id="KW-0472">Membrane</keyword>
<evidence type="ECO:0000313" key="3">
    <source>
        <dbReference type="Proteomes" id="UP001320603"/>
    </source>
</evidence>
<feature type="transmembrane region" description="Helical" evidence="1">
    <location>
        <begin position="79"/>
        <end position="99"/>
    </location>
</feature>
<evidence type="ECO:0000256" key="1">
    <source>
        <dbReference type="SAM" id="Phobius"/>
    </source>
</evidence>
<accession>A0ABZ2IVE8</accession>
<name>A0ABZ2IVE8_9BACT</name>
<dbReference type="EMBL" id="CP146284">
    <property type="protein sequence ID" value="WWV67360.1"/>
    <property type="molecule type" value="Genomic_DNA"/>
</dbReference>
<dbReference type="Proteomes" id="UP001320603">
    <property type="component" value="Chromosome"/>
</dbReference>